<dbReference type="InterPro" id="IPR044929">
    <property type="entry name" value="DNA/RNA_non-sp_Endonuclease_sf"/>
</dbReference>
<dbReference type="GO" id="GO:0016787">
    <property type="term" value="F:hydrolase activity"/>
    <property type="evidence" value="ECO:0007669"/>
    <property type="project" value="InterPro"/>
</dbReference>
<dbReference type="CDD" id="cd00091">
    <property type="entry name" value="NUC"/>
    <property type="match status" value="1"/>
</dbReference>
<name>A0A1S2VD93_9BACT</name>
<organism evidence="5 6">
    <name type="scientific">Arsenicibacter rosenii</name>
    <dbReference type="NCBI Taxonomy" id="1750698"/>
    <lineage>
        <taxon>Bacteria</taxon>
        <taxon>Pseudomonadati</taxon>
        <taxon>Bacteroidota</taxon>
        <taxon>Cytophagia</taxon>
        <taxon>Cytophagales</taxon>
        <taxon>Spirosomataceae</taxon>
        <taxon>Arsenicibacter</taxon>
    </lineage>
</organism>
<dbReference type="SMART" id="SM00892">
    <property type="entry name" value="Endonuclease_NS"/>
    <property type="match status" value="1"/>
</dbReference>
<dbReference type="SMART" id="SM00477">
    <property type="entry name" value="NUC"/>
    <property type="match status" value="1"/>
</dbReference>
<comment type="caution">
    <text evidence="5">The sequence shown here is derived from an EMBL/GenBank/DDBJ whole genome shotgun (WGS) entry which is preliminary data.</text>
</comment>
<gene>
    <name evidence="5" type="ORF">BLX24_25190</name>
</gene>
<reference evidence="5 6" key="1">
    <citation type="submission" date="2016-10" db="EMBL/GenBank/DDBJ databases">
        <title>Arsenicibacter rosenii gen. nov., sp. nov., an efficient arsenic-methylating bacterium isolated from an arsenic-contaminated paddy soil.</title>
        <authorList>
            <person name="Huang K."/>
        </authorList>
    </citation>
    <scope>NUCLEOTIDE SEQUENCE [LARGE SCALE GENOMIC DNA]</scope>
    <source>
        <strain evidence="5 6">SM-1</strain>
    </source>
</reference>
<evidence type="ECO:0000259" key="4">
    <source>
        <dbReference type="SMART" id="SM00892"/>
    </source>
</evidence>
<feature type="active site" description="Proton acceptor" evidence="1">
    <location>
        <position position="86"/>
    </location>
</feature>
<evidence type="ECO:0000313" key="5">
    <source>
        <dbReference type="EMBL" id="OIN56380.1"/>
    </source>
</evidence>
<dbReference type="InterPro" id="IPR001604">
    <property type="entry name" value="Endo_G_ENPP1-like_dom"/>
</dbReference>
<dbReference type="PANTHER" id="PTHR13966">
    <property type="entry name" value="ENDONUCLEASE RELATED"/>
    <property type="match status" value="1"/>
</dbReference>
<protein>
    <submittedName>
        <fullName evidence="5">DNA/RNA endonuclease</fullName>
    </submittedName>
</protein>
<keyword evidence="5" id="KW-0255">Endonuclease</keyword>
<dbReference type="EMBL" id="MORL01000024">
    <property type="protein sequence ID" value="OIN56380.1"/>
    <property type="molecule type" value="Genomic_DNA"/>
</dbReference>
<dbReference type="Gene3D" id="3.40.570.10">
    <property type="entry name" value="Extracellular Endonuclease, subunit A"/>
    <property type="match status" value="1"/>
</dbReference>
<dbReference type="AlphaFoldDB" id="A0A1S2VD93"/>
<feature type="domain" description="ENPP1-3/EXOG-like endonuclease/phosphodiesterase" evidence="3">
    <location>
        <begin position="23"/>
        <end position="234"/>
    </location>
</feature>
<dbReference type="InterPro" id="IPR020821">
    <property type="entry name" value="ENPP1-3/EXOG-like_nuc-like"/>
</dbReference>
<dbReference type="GO" id="GO:0004519">
    <property type="term" value="F:endonuclease activity"/>
    <property type="evidence" value="ECO:0007669"/>
    <property type="project" value="UniProtKB-KW"/>
</dbReference>
<keyword evidence="5" id="KW-0378">Hydrolase</keyword>
<keyword evidence="5" id="KW-0540">Nuclease</keyword>
<dbReference type="Pfam" id="PF01223">
    <property type="entry name" value="Endonuclease_NS"/>
    <property type="match status" value="1"/>
</dbReference>
<feature type="domain" description="DNA/RNA non-specific endonuclease/pyrophosphatase/phosphodiesterase" evidence="4">
    <location>
        <begin position="22"/>
        <end position="234"/>
    </location>
</feature>
<sequence>MAMGNPSAAVSSTQSENNYLIRRPTYAVSYNRARATANWASWHLSSAWKGGVVRYSGNFITDTSLPSGWYQVRHSDYTNSGFDRGHLCPSDDRDSTVEENRSTFLLTNIVPQSPVHNQQAWRLLEDYCRDLVEQGNELYITAGVSGTGGIGANGAATTVGSGRVTVPEVLWKVILVLPVGQDDVCRVNTATRVIAVWMPNQQAVGSQPWTNFRTSVDAIENATGLDFFSNLSQPVQAVIESTVDMQKVAEVFLYPAF</sequence>
<dbReference type="InterPro" id="IPR044925">
    <property type="entry name" value="His-Me_finger_sf"/>
</dbReference>
<accession>A0A1S2VD93</accession>
<evidence type="ECO:0000259" key="3">
    <source>
        <dbReference type="SMART" id="SM00477"/>
    </source>
</evidence>
<keyword evidence="2" id="KW-0479">Metal-binding</keyword>
<dbReference type="Proteomes" id="UP000181790">
    <property type="component" value="Unassembled WGS sequence"/>
</dbReference>
<dbReference type="GO" id="GO:0003676">
    <property type="term" value="F:nucleic acid binding"/>
    <property type="evidence" value="ECO:0007669"/>
    <property type="project" value="InterPro"/>
</dbReference>
<proteinExistence type="predicted"/>
<keyword evidence="6" id="KW-1185">Reference proteome</keyword>
<dbReference type="SUPFAM" id="SSF54060">
    <property type="entry name" value="His-Me finger endonucleases"/>
    <property type="match status" value="1"/>
</dbReference>
<dbReference type="InterPro" id="IPR040255">
    <property type="entry name" value="Non-specific_endonuclease"/>
</dbReference>
<evidence type="ECO:0000256" key="2">
    <source>
        <dbReference type="PIRSR" id="PIRSR640255-2"/>
    </source>
</evidence>
<dbReference type="PANTHER" id="PTHR13966:SF5">
    <property type="entry name" value="ENDONUCLEASE G, MITOCHONDRIAL"/>
    <property type="match status" value="1"/>
</dbReference>
<evidence type="ECO:0000256" key="1">
    <source>
        <dbReference type="PIRSR" id="PIRSR640255-1"/>
    </source>
</evidence>
<feature type="binding site" evidence="2">
    <location>
        <position position="117"/>
    </location>
    <ligand>
        <name>Mg(2+)</name>
        <dbReference type="ChEBI" id="CHEBI:18420"/>
        <note>catalytic</note>
    </ligand>
</feature>
<evidence type="ECO:0000313" key="6">
    <source>
        <dbReference type="Proteomes" id="UP000181790"/>
    </source>
</evidence>
<dbReference type="GO" id="GO:0046872">
    <property type="term" value="F:metal ion binding"/>
    <property type="evidence" value="ECO:0007669"/>
    <property type="project" value="UniProtKB-KW"/>
</dbReference>